<dbReference type="Pfam" id="PF13768">
    <property type="entry name" value="VWA_3"/>
    <property type="match status" value="1"/>
</dbReference>
<dbReference type="SUPFAM" id="SSF53300">
    <property type="entry name" value="vWA-like"/>
    <property type="match status" value="1"/>
</dbReference>
<accession>A0A9P8QG35</accession>
<feature type="domain" description="VIT" evidence="3">
    <location>
        <begin position="1075"/>
        <end position="1203"/>
    </location>
</feature>
<dbReference type="OrthoDB" id="9991317at2759"/>
<dbReference type="PROSITE" id="PS50234">
    <property type="entry name" value="VWFA"/>
    <property type="match status" value="1"/>
</dbReference>
<evidence type="ECO:0000313" key="4">
    <source>
        <dbReference type="EMBL" id="KAH6604049.1"/>
    </source>
</evidence>
<dbReference type="Proteomes" id="UP000827724">
    <property type="component" value="Unassembled WGS sequence"/>
</dbReference>
<name>A0A9P8QG35_9HYPO</name>
<keyword evidence="5" id="KW-1185">Reference proteome</keyword>
<evidence type="ECO:0000256" key="1">
    <source>
        <dbReference type="SAM" id="MobiDB-lite"/>
    </source>
</evidence>
<dbReference type="PANTHER" id="PTHR45737">
    <property type="entry name" value="VON WILLEBRAND FACTOR A DOMAIN-CONTAINING PROTEIN 5A"/>
    <property type="match status" value="1"/>
</dbReference>
<dbReference type="PANTHER" id="PTHR45737:SF6">
    <property type="entry name" value="VON WILLEBRAND FACTOR A DOMAIN-CONTAINING PROTEIN 5A"/>
    <property type="match status" value="1"/>
</dbReference>
<evidence type="ECO:0000259" key="2">
    <source>
        <dbReference type="PROSITE" id="PS50234"/>
    </source>
</evidence>
<dbReference type="Pfam" id="PF12770">
    <property type="entry name" value="CHAT"/>
    <property type="match status" value="1"/>
</dbReference>
<dbReference type="EMBL" id="JAIWOZ010000006">
    <property type="protein sequence ID" value="KAH6604049.1"/>
    <property type="molecule type" value="Genomic_DNA"/>
</dbReference>
<sequence length="1897" mass="208161">MEKTGLQLSSRYSTAGSLEDLNASVDLLKQVVDATAPTHPQWASRVNNFAIQLGMRYTNTRVIEDINQSTDMLWKVVNFVSVDTDGYITYLNNLGHGLGFKYIATKEPEDLEKTIQVLRKGIQIIPVNDPLWPTCVNNLGMRLGQQYELTSAMEDLEEAVQMSRAAVGATPPYDPDRVRRLHNLGLSLSKKYQASKVRADLDEAIDMLREAVTISPPGCPERAEWFTNLGNVMSDRYALTRLDEDLMESIQMLRKGLQAAPHHPAKDVWLNNLGLRLGEVYARSGAISDLEEAIEIARLSLAATAPGDLERANRLINLANRLCTRHLRTGAMADLEQGIAMFQQAIMDTPPDDRERAGRLNNLGTSLANKYLRTHRLADLEEAIKILREAVDISKMGPTRATCLSNLGNNLAYRYAVSESLENLEEAVTISRRAVDATPPGHHAMSERLSNVALRLRDKYSRTGQMADLDEAVRISQDALHVCPPDHPIIAACLDTVGVSLQERYRRTGRREDWEQARDCFASAVSVANSAVSVRVKAGRRFLSLAEIASEPEAYNVARSAINLIPLLTPRSLQNFDKRHLLSDAVGMASDAAAIALQAGQSAVVAIECLETGRGVIAGTLFEQHDISVLKRIRPDLAEAFVNLRDRLDQPAMQDVGSSIQPDNEDIDLNTLAEIEQSSRRETAENLDSLLTQIRSEAAFERYLLPASEAEMLDAARYGPIVIINVSSHRSDALIIKQSGIRSLPLPLVSPKRIDDYAIKIRSTRTLEWLWDAIVSPVLDALKLVAPVSASSLNAKWPRVWWIPTGKLTKFPLHAAGYHLGSHRDVAGANSRTALDRVISSYAASIKAIIQGRRQQQKPPRLLDEGPPKSVVGVSMRHTRGYISLTHAETEVDTVFQVLDKSMLQPIQPRAYKQDVLAAIANCEIFHFAGHGSTHPTEPLQSMLLLQDWYESPLTVSSLLEAEMGSSPPFLAYLSACGTSEIRSESSTDESLHLANACQLAGFRHVIGTIWSVADEICVEMARLVYGYLHNKGLNDEVVSWGLHHAARKLRDQWVQETMNSRAEYDKLLEKVMVHRSSVVIAGFSPGQPLWAPSNYCYSVRDVFVEATLVETYLAEAKVESEVVYVFEVPPEASVCKFSAQVGNILVEAIVDEKAAANSRYNEAKKANVKAWKLDKVNDELFQISLGNVSPNETITTRVTYVHIISSDTIEDSVRLTIPASYAADMSYQQTVRPKAFGQSAVTITVGIEVERGSQILGLNSLSHKADITNGFSDDSFKNLSPVEQRAEFKPERSYVEYKSDQFLSRHFVLVWSVPRIDQVRCIVETLKPQVPGKPATTAVALTLVSNLDLHVEEHEYIFLVDRSGSMIQSRTQAANDIIRLMMDQLPRVKGSSFNIYNFTTTASSILPDGRSLPYDTNSLATAVKSFPASGDGGTNINNALDTVLSQRDASKPRCSVILITDGLDIGVPAAMKTIQRNVIAAADQSKLLRVFVMGLGDDVSSGMCEALARVGSGATAYISESHLQEQDHRRKKAETMINSINRAPVRVRSIDWGLKIRSPQPTDASGGILNSRPQPNQAELGAAAKGDNLPPPKTIQQSPQSGTMFWAVRSTWYAIVDGGMQDLAKDRRAKIIYDIPGSGQLPKTISVNHGFGGSGSLIHKIAARALIQSLEDEAVSITDPTKKYRNECEIVRLGKTYGLASTQTSFVATMNGIGTRTTVDSNVPSDFQSLLSGVSLNKTSYGFVQPANSAETDGSGYVGSRGGDSPEPWSHRAVAVDASGVEGKDLSEILSSQDDNGAFGLSSIEQVFPDTGIPELPTAISDLQGGDDVKHQIWFAICVIAFLQERHADRRSEWSAARSKAETFVKTTLSSAFGVDSSQSDDIFSGSLDDAAEYFY</sequence>
<dbReference type="Pfam" id="PF08487">
    <property type="entry name" value="VIT"/>
    <property type="match status" value="1"/>
</dbReference>
<dbReference type="SMART" id="SM00327">
    <property type="entry name" value="VWA"/>
    <property type="match status" value="1"/>
</dbReference>
<dbReference type="InterPro" id="IPR002035">
    <property type="entry name" value="VWF_A"/>
</dbReference>
<dbReference type="Gene3D" id="1.25.40.10">
    <property type="entry name" value="Tetratricopeptide repeat domain"/>
    <property type="match status" value="2"/>
</dbReference>
<dbReference type="InterPro" id="IPR013694">
    <property type="entry name" value="VIT"/>
</dbReference>
<dbReference type="InterPro" id="IPR011990">
    <property type="entry name" value="TPR-like_helical_dom_sf"/>
</dbReference>
<organism evidence="4 5">
    <name type="scientific">Trichoderma cornu-damae</name>
    <dbReference type="NCBI Taxonomy" id="654480"/>
    <lineage>
        <taxon>Eukaryota</taxon>
        <taxon>Fungi</taxon>
        <taxon>Dikarya</taxon>
        <taxon>Ascomycota</taxon>
        <taxon>Pezizomycotina</taxon>
        <taxon>Sordariomycetes</taxon>
        <taxon>Hypocreomycetidae</taxon>
        <taxon>Hypocreales</taxon>
        <taxon>Hypocreaceae</taxon>
        <taxon>Trichoderma</taxon>
    </lineage>
</organism>
<proteinExistence type="predicted"/>
<feature type="domain" description="VWFA" evidence="2">
    <location>
        <begin position="1356"/>
        <end position="1541"/>
    </location>
</feature>
<comment type="caution">
    <text evidence="4">The sequence shown here is derived from an EMBL/GenBank/DDBJ whole genome shotgun (WGS) entry which is preliminary data.</text>
</comment>
<reference evidence="4" key="1">
    <citation type="submission" date="2021-08" db="EMBL/GenBank/DDBJ databases">
        <title>Chromosome-Level Trichoderma cornu-damae using Hi-C Data.</title>
        <authorList>
            <person name="Kim C.S."/>
        </authorList>
    </citation>
    <scope>NUCLEOTIDE SEQUENCE</scope>
    <source>
        <strain evidence="4">KA19-0412C</strain>
    </source>
</reference>
<protein>
    <submittedName>
        <fullName evidence="4">von Willebrand factor A domain-containing protein</fullName>
    </submittedName>
</protein>
<dbReference type="InterPro" id="IPR036465">
    <property type="entry name" value="vWFA_dom_sf"/>
</dbReference>
<dbReference type="Gene3D" id="3.40.50.410">
    <property type="entry name" value="von Willebrand factor, type A domain"/>
    <property type="match status" value="1"/>
</dbReference>
<dbReference type="Pfam" id="PF13374">
    <property type="entry name" value="TPR_10"/>
    <property type="match status" value="2"/>
</dbReference>
<dbReference type="PROSITE" id="PS51468">
    <property type="entry name" value="VIT"/>
    <property type="match status" value="1"/>
</dbReference>
<evidence type="ECO:0000313" key="5">
    <source>
        <dbReference type="Proteomes" id="UP000827724"/>
    </source>
</evidence>
<dbReference type="InterPro" id="IPR024983">
    <property type="entry name" value="CHAT_dom"/>
</dbReference>
<dbReference type="SUPFAM" id="SSF48452">
    <property type="entry name" value="TPR-like"/>
    <property type="match status" value="1"/>
</dbReference>
<gene>
    <name evidence="4" type="ORF">Trco_007495</name>
</gene>
<feature type="region of interest" description="Disordered" evidence="1">
    <location>
        <begin position="1582"/>
        <end position="1601"/>
    </location>
</feature>
<evidence type="ECO:0000259" key="3">
    <source>
        <dbReference type="PROSITE" id="PS51468"/>
    </source>
</evidence>